<evidence type="ECO:0000256" key="1">
    <source>
        <dbReference type="SAM" id="Phobius"/>
    </source>
</evidence>
<protein>
    <submittedName>
        <fullName evidence="2">Uncharacterized protein</fullName>
    </submittedName>
</protein>
<reference evidence="2" key="2">
    <citation type="journal article" date="2021" name="Microbiome">
        <title>Successional dynamics and alternative stable states in a saline activated sludge microbial community over 9 years.</title>
        <authorList>
            <person name="Wang Y."/>
            <person name="Ye J."/>
            <person name="Ju F."/>
            <person name="Liu L."/>
            <person name="Boyd J.A."/>
            <person name="Deng Y."/>
            <person name="Parks D.H."/>
            <person name="Jiang X."/>
            <person name="Yin X."/>
            <person name="Woodcroft B.J."/>
            <person name="Tyson G.W."/>
            <person name="Hugenholtz P."/>
            <person name="Polz M.F."/>
            <person name="Zhang T."/>
        </authorList>
    </citation>
    <scope>NUCLEOTIDE SEQUENCE</scope>
    <source>
        <strain evidence="2">HKST-UBA10</strain>
    </source>
</reference>
<dbReference type="AlphaFoldDB" id="A0A955RIJ1"/>
<name>A0A955RIJ1_9BACT</name>
<keyword evidence="1" id="KW-0472">Membrane</keyword>
<evidence type="ECO:0000313" key="3">
    <source>
        <dbReference type="Proteomes" id="UP000782843"/>
    </source>
</evidence>
<accession>A0A955RIJ1</accession>
<feature type="transmembrane region" description="Helical" evidence="1">
    <location>
        <begin position="22"/>
        <end position="46"/>
    </location>
</feature>
<reference evidence="2" key="1">
    <citation type="submission" date="2020-04" db="EMBL/GenBank/DDBJ databases">
        <authorList>
            <person name="Zhang T."/>
        </authorList>
    </citation>
    <scope>NUCLEOTIDE SEQUENCE</scope>
    <source>
        <strain evidence="2">HKST-UBA10</strain>
    </source>
</reference>
<gene>
    <name evidence="2" type="ORF">KC660_03470</name>
</gene>
<evidence type="ECO:0000313" key="2">
    <source>
        <dbReference type="EMBL" id="MCA9382439.1"/>
    </source>
</evidence>
<comment type="caution">
    <text evidence="2">The sequence shown here is derived from an EMBL/GenBank/DDBJ whole genome shotgun (WGS) entry which is preliminary data.</text>
</comment>
<feature type="non-terminal residue" evidence="2">
    <location>
        <position position="124"/>
    </location>
</feature>
<dbReference type="EMBL" id="JAGQLG010000134">
    <property type="protein sequence ID" value="MCA9382439.1"/>
    <property type="molecule type" value="Genomic_DNA"/>
</dbReference>
<keyword evidence="1" id="KW-1133">Transmembrane helix</keyword>
<keyword evidence="1" id="KW-0812">Transmembrane</keyword>
<organism evidence="2 3">
    <name type="scientific">Candidatus Dojkabacteria bacterium</name>
    <dbReference type="NCBI Taxonomy" id="2099670"/>
    <lineage>
        <taxon>Bacteria</taxon>
        <taxon>Candidatus Dojkabacteria</taxon>
    </lineage>
</organism>
<sequence>MDSQLAGESEVKTAANKGNKPLIILTSILGFVFVLGIVGIISYTAAKSDDGIKAISQGKTSVSKDVVNNGVTTGTISGNLSYPSETVVPMEICAYQSNPDKTYCTSFAGSEIDPSDSYKIELPS</sequence>
<proteinExistence type="predicted"/>
<dbReference type="Proteomes" id="UP000782843">
    <property type="component" value="Unassembled WGS sequence"/>
</dbReference>